<dbReference type="EMBL" id="CAXHTA020000010">
    <property type="protein sequence ID" value="CAL5224039.1"/>
    <property type="molecule type" value="Genomic_DNA"/>
</dbReference>
<evidence type="ECO:0000313" key="18">
    <source>
        <dbReference type="EMBL" id="CAL5224039.1"/>
    </source>
</evidence>
<reference evidence="18 19" key="1">
    <citation type="submission" date="2024-06" db="EMBL/GenBank/DDBJ databases">
        <authorList>
            <person name="Kraege A."/>
            <person name="Thomma B."/>
        </authorList>
    </citation>
    <scope>NUCLEOTIDE SEQUENCE [LARGE SCALE GENOMIC DNA]</scope>
</reference>
<evidence type="ECO:0000256" key="14">
    <source>
        <dbReference type="ARBA" id="ARBA00041712"/>
    </source>
</evidence>
<comment type="catalytic activity">
    <reaction evidence="15 16">
        <text>N(4)-(alpha-D-Man-(1-&gt;3)-[alpha-D-Man-(1-&gt;3)-[alpha-D-Man-(1-&gt;6)]-alpha-D-Man-(1-&gt;6)]-beta-D-Man-(1-&gt;4)-beta-D-GlcNAc-(1-&gt;4)-beta-D-GlcNAc)-L-asparaginyl-[protein] (N-glucan mannose isomer 5A1,2) + UDP-N-acetyl-alpha-D-glucosamine = N(4)-{beta-D-GlcNAc-(1-&gt;2)-alpha-D-Man-(1-&gt;3)-[alpha-D-Man-(1-&gt;3)-[alpha-D-Man-(1-&gt;6)]-alpha-D-Man-(1-&gt;6)]-beta-D-Man-(1-&gt;4)-beta-D-GlcNAc-(1-&gt;4)-beta-D-GlcNAc}-L-asparaginyl-[protein] + UDP + H(+)</text>
        <dbReference type="Rhea" id="RHEA:11456"/>
        <dbReference type="Rhea" id="RHEA-COMP:14367"/>
        <dbReference type="Rhea" id="RHEA-COMP:14368"/>
        <dbReference type="ChEBI" id="CHEBI:15378"/>
        <dbReference type="ChEBI" id="CHEBI:57705"/>
        <dbReference type="ChEBI" id="CHEBI:58223"/>
        <dbReference type="ChEBI" id="CHEBI:59087"/>
        <dbReference type="ChEBI" id="CHEBI:60625"/>
        <dbReference type="EC" id="2.4.1.101"/>
    </reaction>
</comment>
<name>A0ABP1FY86_9CHLO</name>
<evidence type="ECO:0000256" key="15">
    <source>
        <dbReference type="ARBA" id="ARBA00049421"/>
    </source>
</evidence>
<evidence type="ECO:0000256" key="11">
    <source>
        <dbReference type="ARBA" id="ARBA00023136"/>
    </source>
</evidence>
<evidence type="ECO:0000256" key="6">
    <source>
        <dbReference type="ARBA" id="ARBA00022692"/>
    </source>
</evidence>
<feature type="region of interest" description="Disordered" evidence="17">
    <location>
        <begin position="74"/>
        <end position="109"/>
    </location>
</feature>
<feature type="compositionally biased region" description="Polar residues" evidence="17">
    <location>
        <begin position="96"/>
        <end position="105"/>
    </location>
</feature>
<evidence type="ECO:0000256" key="17">
    <source>
        <dbReference type="SAM" id="MobiDB-lite"/>
    </source>
</evidence>
<organism evidence="18 19">
    <name type="scientific">Coccomyxa viridis</name>
    <dbReference type="NCBI Taxonomy" id="1274662"/>
    <lineage>
        <taxon>Eukaryota</taxon>
        <taxon>Viridiplantae</taxon>
        <taxon>Chlorophyta</taxon>
        <taxon>core chlorophytes</taxon>
        <taxon>Trebouxiophyceae</taxon>
        <taxon>Trebouxiophyceae incertae sedis</taxon>
        <taxon>Coccomyxaceae</taxon>
        <taxon>Coccomyxa</taxon>
    </lineage>
</organism>
<evidence type="ECO:0000256" key="1">
    <source>
        <dbReference type="ARBA" id="ARBA00004323"/>
    </source>
</evidence>
<evidence type="ECO:0000256" key="13">
    <source>
        <dbReference type="ARBA" id="ARBA00038949"/>
    </source>
</evidence>
<keyword evidence="7 16" id="KW-0479">Metal-binding</keyword>
<gene>
    <name evidence="18" type="primary">g6661</name>
    <name evidence="18" type="ORF">VP750_LOCUS5698</name>
</gene>
<proteinExistence type="inferred from homology"/>
<dbReference type="SUPFAM" id="SSF53448">
    <property type="entry name" value="Nucleotide-diphospho-sugar transferases"/>
    <property type="match status" value="1"/>
</dbReference>
<evidence type="ECO:0000256" key="3">
    <source>
        <dbReference type="ARBA" id="ARBA00006492"/>
    </source>
</evidence>
<keyword evidence="5" id="KW-0808">Transferase</keyword>
<comment type="similarity">
    <text evidence="3 16">Belongs to the glycosyltransferase 13 family.</text>
</comment>
<accession>A0ABP1FY86</accession>
<dbReference type="Pfam" id="PF03071">
    <property type="entry name" value="GNT-I"/>
    <property type="match status" value="1"/>
</dbReference>
<comment type="cofactor">
    <cofactor evidence="16">
        <name>Mn(2+)</name>
        <dbReference type="ChEBI" id="CHEBI:29035"/>
    </cofactor>
    <text evidence="16">The cofactor is mostly bound to the substrate.</text>
</comment>
<keyword evidence="4 16" id="KW-0328">Glycosyltransferase</keyword>
<keyword evidence="11" id="KW-0472">Membrane</keyword>
<dbReference type="Gene3D" id="3.10.180.20">
    <property type="entry name" value="N-Acetylglucosaminyltransferase I, Domain 2"/>
    <property type="match status" value="1"/>
</dbReference>
<evidence type="ECO:0000256" key="9">
    <source>
        <dbReference type="ARBA" id="ARBA00022989"/>
    </source>
</evidence>
<evidence type="ECO:0000256" key="7">
    <source>
        <dbReference type="ARBA" id="ARBA00022723"/>
    </source>
</evidence>
<comment type="subcellular location">
    <subcellularLocation>
        <location evidence="1 16">Golgi apparatus membrane</location>
        <topology evidence="1 16">Single-pass type II membrane protein</topology>
    </subcellularLocation>
</comment>
<comment type="function">
    <text evidence="16">Initiates complex N-linked carbohydrate formation. Essential for the conversion of high-mannose to hybrid and complex N-glycans.</text>
</comment>
<dbReference type="EC" id="2.4.1.101" evidence="13 16"/>
<comment type="caution">
    <text evidence="18">The sequence shown here is derived from an EMBL/GenBank/DDBJ whole genome shotgun (WGS) entry which is preliminary data.</text>
</comment>
<dbReference type="InterPro" id="IPR004139">
    <property type="entry name" value="Glyco_trans_13"/>
</dbReference>
<evidence type="ECO:0000256" key="10">
    <source>
        <dbReference type="ARBA" id="ARBA00023034"/>
    </source>
</evidence>
<evidence type="ECO:0000256" key="12">
    <source>
        <dbReference type="ARBA" id="ARBA00023211"/>
    </source>
</evidence>
<keyword evidence="12 16" id="KW-0464">Manganese</keyword>
<dbReference type="PANTHER" id="PTHR10468">
    <property type="entry name" value="PROTEIN O-LINKED-MANNOSE BETA-1,2-N-ACETYLGLUCOSAMINYLTRANSFERASE 1/ALPHA-1,3-MANNOSYL-GLYCOPROTEIN 2-BETA-N-ACETYLGLUCOSAMINYLTRANSFERASE"/>
    <property type="match status" value="1"/>
</dbReference>
<keyword evidence="9" id="KW-1133">Transmembrane helix</keyword>
<evidence type="ECO:0000256" key="2">
    <source>
        <dbReference type="ARBA" id="ARBA00004922"/>
    </source>
</evidence>
<comment type="pathway">
    <text evidence="2 16">Protein modification; protein glycosylation.</text>
</comment>
<evidence type="ECO:0000256" key="5">
    <source>
        <dbReference type="ARBA" id="ARBA00022679"/>
    </source>
</evidence>
<sequence length="483" mass="55680">MRLGVIVIVIGAVLLFGVQVLLFGGYTRDLTGLTSQAQQSRELHEQLTRALESNANLSRLFTSLNSQFEDILTDQHSGQNKGGRKETQASLRGIGQISSRDSASTPDVLKLPRDAPERRVYPSGNEAEECVGGLHNTDGTVAAVVTVAFNRPDYLERHVASLLNVHSSDPANRRKFPLFISQDGTPVHEATRHQAQSYKEVSYLHHRELIKPVTKTSNAWDKLAYYRIANHYKHIFKTFFDCFEYPHVIILEDDMELAPDFFTYFEALAPLLDKDDMLMCVSSWNDHGQVQFVKDTRRLYRTDFFPGLGWMLRRQLWEEFRDNWPQSFWDDWMRDNSTRKGRHCIRPEVCRTYNFGEVGSSIGMYYDTFLAPTRLNDDLVPWLDIDLSYLQLPRYDRDMEVMLEAAPKAETAWDAQQWHGDVRLQYKSQKHFEQLAVAFGMMAEWRDGVPRAAYHGVVIIHYEEARVFLEPTAAVMAEIARTK</sequence>
<dbReference type="Proteomes" id="UP001497392">
    <property type="component" value="Unassembled WGS sequence"/>
</dbReference>
<evidence type="ECO:0000256" key="8">
    <source>
        <dbReference type="ARBA" id="ARBA00022968"/>
    </source>
</evidence>
<keyword evidence="10 16" id="KW-0333">Golgi apparatus</keyword>
<keyword evidence="8 16" id="KW-0735">Signal-anchor</keyword>
<dbReference type="Gene3D" id="3.90.550.10">
    <property type="entry name" value="Spore Coat Polysaccharide Biosynthesis Protein SpsA, Chain A"/>
    <property type="match status" value="1"/>
</dbReference>
<evidence type="ECO:0000256" key="16">
    <source>
        <dbReference type="RuleBase" id="RU368119"/>
    </source>
</evidence>
<evidence type="ECO:0000256" key="4">
    <source>
        <dbReference type="ARBA" id="ARBA00022676"/>
    </source>
</evidence>
<dbReference type="PANTHER" id="PTHR10468:SF0">
    <property type="entry name" value="ALPHA-1,3-MANNOSYL-GLYCOPROTEIN 2-BETA-N-ACETYLGLUCOSAMINYLTRANSFERASE"/>
    <property type="match status" value="1"/>
</dbReference>
<keyword evidence="19" id="KW-1185">Reference proteome</keyword>
<dbReference type="InterPro" id="IPR029044">
    <property type="entry name" value="Nucleotide-diphossugar_trans"/>
</dbReference>
<evidence type="ECO:0000313" key="19">
    <source>
        <dbReference type="Proteomes" id="UP001497392"/>
    </source>
</evidence>
<protein>
    <recommendedName>
        <fullName evidence="13 16">Alpha-1,3-mannosyl-glycoprotein 2-beta-N-acetylglucosaminyltransferase</fullName>
        <shortName evidence="16">GNT-I</shortName>
        <shortName evidence="16">GlcNAc-T I</shortName>
        <ecNumber evidence="13 16">2.4.1.101</ecNumber>
    </recommendedName>
    <alternativeName>
        <fullName evidence="14 16">N-glycosyl-oligosaccharide-glycoprotein N-acetylglucosaminyltransferase I</fullName>
    </alternativeName>
</protein>
<dbReference type="InterPro" id="IPR052261">
    <property type="entry name" value="Glycosyltransferase_13"/>
</dbReference>
<keyword evidence="6" id="KW-0812">Transmembrane</keyword>